<dbReference type="RefSeq" id="WP_148951750.1">
    <property type="nucleotide sequence ID" value="NZ_CP043312.1"/>
</dbReference>
<dbReference type="PANTHER" id="PTHR15032:SF4">
    <property type="entry name" value="N-ACYL-PHOSPHATIDYLETHANOLAMINE-HYDROLYZING PHOSPHOLIPASE D"/>
    <property type="match status" value="1"/>
</dbReference>
<dbReference type="KEGG" id="snay:FZC37_00310"/>
<organism evidence="2 3">
    <name type="scientific">Candidatus Sneabacter namystus</name>
    <dbReference type="NCBI Taxonomy" id="2601646"/>
    <lineage>
        <taxon>Bacteria</taxon>
        <taxon>Pseudomonadati</taxon>
        <taxon>Pseudomonadota</taxon>
        <taxon>Alphaproteobacteria</taxon>
        <taxon>Rickettsiales</taxon>
        <taxon>Rickettsiaceae</taxon>
        <taxon>Rickettsieae</taxon>
        <taxon>Candidatus Sneabacter</taxon>
    </lineage>
</organism>
<gene>
    <name evidence="2" type="ORF">FZC37_00310</name>
</gene>
<dbReference type="GO" id="GO:0070290">
    <property type="term" value="F:N-acylphosphatidylethanolamine-specific phospholipase D activity"/>
    <property type="evidence" value="ECO:0007669"/>
    <property type="project" value="InterPro"/>
</dbReference>
<dbReference type="Pfam" id="PF12706">
    <property type="entry name" value="Lactamase_B_2"/>
    <property type="match status" value="1"/>
</dbReference>
<dbReference type="Gene3D" id="3.60.15.10">
    <property type="entry name" value="Ribonuclease Z/Hydroxyacylglutathione hydrolase-like"/>
    <property type="match status" value="1"/>
</dbReference>
<dbReference type="InterPro" id="IPR024884">
    <property type="entry name" value="NAPE-PLD"/>
</dbReference>
<dbReference type="InterPro" id="IPR036866">
    <property type="entry name" value="RibonucZ/Hydroxyglut_hydro"/>
</dbReference>
<accession>A0A5C0UI10</accession>
<dbReference type="Proteomes" id="UP000323844">
    <property type="component" value="Chromosome"/>
</dbReference>
<dbReference type="GO" id="GO:0008270">
    <property type="term" value="F:zinc ion binding"/>
    <property type="evidence" value="ECO:0007669"/>
    <property type="project" value="InterPro"/>
</dbReference>
<proteinExistence type="predicted"/>
<evidence type="ECO:0000313" key="3">
    <source>
        <dbReference type="Proteomes" id="UP000323844"/>
    </source>
</evidence>
<evidence type="ECO:0000259" key="1">
    <source>
        <dbReference type="Pfam" id="PF12706"/>
    </source>
</evidence>
<dbReference type="GO" id="GO:0005737">
    <property type="term" value="C:cytoplasm"/>
    <property type="evidence" value="ECO:0007669"/>
    <property type="project" value="TreeGrafter"/>
</dbReference>
<protein>
    <recommendedName>
        <fullName evidence="1">Metallo-beta-lactamase domain-containing protein</fullName>
    </recommendedName>
</protein>
<dbReference type="OrthoDB" id="9805728at2"/>
<dbReference type="AlphaFoldDB" id="A0A5C0UI10"/>
<dbReference type="PIRSF" id="PIRSF038896">
    <property type="entry name" value="NAPE-PLD"/>
    <property type="match status" value="1"/>
</dbReference>
<dbReference type="EMBL" id="CP043312">
    <property type="protein sequence ID" value="QEK39389.1"/>
    <property type="molecule type" value="Genomic_DNA"/>
</dbReference>
<dbReference type="InterPro" id="IPR001279">
    <property type="entry name" value="Metallo-B-lactamas"/>
</dbReference>
<sequence>MVCILSIFFLFVMFVLWRNGLFVRTNFFSSSKHYINKRFHNLTQPATRYKGSILSLKLWKAMFKIVFASWPRQKSLKKRRVLHERESNLVTYFINHATFLIQVGQYNFLTDPVWSDRVSPFSFAGPKRVKDVGILMQDLPQIDFVLISHDHYDHLDIASIKRLQHMFNPKFFVGLGVDTILRKHGICNIEVMDWWQYKSFGRKDCIHFVPAQHFSGRGLLDRNSTLWGGFVVECAEKTFYFAGDTGFQENTFNCIKNKFGSIDLAFLPIGAYKPKEFMSPVHMSPNEAVLAHKILLSKKTIAMHYGTFCLSTEEYHEPVQDLKLAKQKHGEEDNVLVLDHGEYFSF</sequence>
<feature type="domain" description="Metallo-beta-lactamase" evidence="1">
    <location>
        <begin position="107"/>
        <end position="305"/>
    </location>
</feature>
<reference evidence="2 3" key="1">
    <citation type="submission" date="2019-08" db="EMBL/GenBank/DDBJ databases">
        <title>Highly reduced genomes of protist endosymbionts show evolutionary convergence.</title>
        <authorList>
            <person name="George E."/>
            <person name="Husnik F."/>
            <person name="Tashyreva D."/>
            <person name="Prokopchuk G."/>
            <person name="Horak A."/>
            <person name="Kwong W.K."/>
            <person name="Lukes J."/>
            <person name="Keeling P.J."/>
        </authorList>
    </citation>
    <scope>NUCLEOTIDE SEQUENCE [LARGE SCALE GENOMIC DNA]</scope>
    <source>
        <strain evidence="2">1621</strain>
    </source>
</reference>
<dbReference type="PANTHER" id="PTHR15032">
    <property type="entry name" value="N-ACYL-PHOSPHATIDYLETHANOLAMINE-HYDROLYZING PHOSPHOLIPASE D"/>
    <property type="match status" value="1"/>
</dbReference>
<name>A0A5C0UI10_9RICK</name>
<evidence type="ECO:0000313" key="2">
    <source>
        <dbReference type="EMBL" id="QEK39389.1"/>
    </source>
</evidence>
<keyword evidence="3" id="KW-1185">Reference proteome</keyword>
<dbReference type="SUPFAM" id="SSF56281">
    <property type="entry name" value="Metallo-hydrolase/oxidoreductase"/>
    <property type="match status" value="1"/>
</dbReference>